<evidence type="ECO:0000313" key="1">
    <source>
        <dbReference type="EMBL" id="CAG8784574.1"/>
    </source>
</evidence>
<gene>
    <name evidence="1" type="ORF">SPELUC_LOCUS16671</name>
</gene>
<dbReference type="Proteomes" id="UP000789366">
    <property type="component" value="Unassembled WGS sequence"/>
</dbReference>
<comment type="caution">
    <text evidence="1">The sequence shown here is derived from an EMBL/GenBank/DDBJ whole genome shotgun (WGS) entry which is preliminary data.</text>
</comment>
<keyword evidence="2" id="KW-1185">Reference proteome</keyword>
<protein>
    <submittedName>
        <fullName evidence="1">17726_t:CDS:1</fullName>
    </submittedName>
</protein>
<feature type="non-terminal residue" evidence="1">
    <location>
        <position position="57"/>
    </location>
</feature>
<accession>A0ACA9RB51</accession>
<name>A0ACA9RB51_9GLOM</name>
<organism evidence="1 2">
    <name type="scientific">Cetraspora pellucida</name>
    <dbReference type="NCBI Taxonomy" id="1433469"/>
    <lineage>
        <taxon>Eukaryota</taxon>
        <taxon>Fungi</taxon>
        <taxon>Fungi incertae sedis</taxon>
        <taxon>Mucoromycota</taxon>
        <taxon>Glomeromycotina</taxon>
        <taxon>Glomeromycetes</taxon>
        <taxon>Diversisporales</taxon>
        <taxon>Gigasporaceae</taxon>
        <taxon>Cetraspora</taxon>
    </lineage>
</organism>
<reference evidence="1" key="1">
    <citation type="submission" date="2021-06" db="EMBL/GenBank/DDBJ databases">
        <authorList>
            <person name="Kallberg Y."/>
            <person name="Tangrot J."/>
            <person name="Rosling A."/>
        </authorList>
    </citation>
    <scope>NUCLEOTIDE SEQUENCE</scope>
    <source>
        <strain evidence="1">28 12/20/2015</strain>
    </source>
</reference>
<feature type="non-terminal residue" evidence="1">
    <location>
        <position position="1"/>
    </location>
</feature>
<dbReference type="EMBL" id="CAJVPW010063332">
    <property type="protein sequence ID" value="CAG8784574.1"/>
    <property type="molecule type" value="Genomic_DNA"/>
</dbReference>
<sequence>KGVMQDIKAAVDNWLYPNDKVYEEAIQKELEILCPDKMERYRKGTKWEALFNKIKNV</sequence>
<evidence type="ECO:0000313" key="2">
    <source>
        <dbReference type="Proteomes" id="UP000789366"/>
    </source>
</evidence>
<proteinExistence type="predicted"/>